<keyword evidence="2" id="KW-1185">Reference proteome</keyword>
<dbReference type="RefSeq" id="WP_036311380.1">
    <property type="nucleotide sequence ID" value="NZ_JFYO01000005.1"/>
</dbReference>
<dbReference type="InterPro" id="IPR027363">
    <property type="entry name" value="M1Pi_N"/>
</dbReference>
<evidence type="ECO:0000313" key="1">
    <source>
        <dbReference type="EMBL" id="EZP27766.1"/>
    </source>
</evidence>
<dbReference type="PATRIC" id="fig|273677.3.peg.1741"/>
<keyword evidence="1" id="KW-0648">Protein biosynthesis</keyword>
<sequence>MSCATLEESVILDETAGVVRILDRRVFPAQVEWVTAETPDAVARAIRDMVTQSSGPLYAATAGMALAALLRDIPHFFVTFRRRGPSYL</sequence>
<dbReference type="SUPFAM" id="SSF100950">
    <property type="entry name" value="NagB/RpiA/CoA transferase-like"/>
    <property type="match status" value="1"/>
</dbReference>
<dbReference type="Proteomes" id="UP000024001">
    <property type="component" value="Unassembled WGS sequence"/>
</dbReference>
<reference evidence="1 2" key="1">
    <citation type="submission" date="2014-03" db="EMBL/GenBank/DDBJ databases">
        <title>Draft Genome Sequences of 13 Willow Endophytes.</title>
        <authorList>
            <person name="Gan H.Y."/>
            <person name="Gan H.M."/>
            <person name="Savka M.A."/>
            <person name="Hudson A.O."/>
        </authorList>
    </citation>
    <scope>NUCLEOTIDE SEQUENCE [LARGE SCALE GENOMIC DNA]</scope>
    <source>
        <strain evidence="1 2">RIT293</strain>
    </source>
</reference>
<dbReference type="EMBL" id="JFYO01000005">
    <property type="protein sequence ID" value="EZP27766.1"/>
    <property type="molecule type" value="Genomic_DNA"/>
</dbReference>
<organism evidence="1 2">
    <name type="scientific">Microbacterium oleivorans</name>
    <dbReference type="NCBI Taxonomy" id="273677"/>
    <lineage>
        <taxon>Bacteria</taxon>
        <taxon>Bacillati</taxon>
        <taxon>Actinomycetota</taxon>
        <taxon>Actinomycetes</taxon>
        <taxon>Micrococcales</taxon>
        <taxon>Microbacteriaceae</taxon>
        <taxon>Microbacterium</taxon>
    </lineage>
</organism>
<keyword evidence="1" id="KW-0396">Initiation factor</keyword>
<evidence type="ECO:0000313" key="2">
    <source>
        <dbReference type="Proteomes" id="UP000024001"/>
    </source>
</evidence>
<dbReference type="OrthoDB" id="9803436at2"/>
<dbReference type="InterPro" id="IPR037171">
    <property type="entry name" value="NagB/RpiA_transferase-like"/>
</dbReference>
<dbReference type="GO" id="GO:0003743">
    <property type="term" value="F:translation initiation factor activity"/>
    <property type="evidence" value="ECO:0007669"/>
    <property type="project" value="UniProtKB-KW"/>
</dbReference>
<accession>A0A031FUA3</accession>
<proteinExistence type="predicted"/>
<dbReference type="eggNOG" id="COG0182">
    <property type="taxonomic scope" value="Bacteria"/>
</dbReference>
<dbReference type="Gene3D" id="1.20.120.420">
    <property type="entry name" value="translation initiation factor eif-2b, domain 1"/>
    <property type="match status" value="1"/>
</dbReference>
<protein>
    <submittedName>
        <fullName evidence="1">Putative translation initiation factor 2B subunit, eIF-2B alpha/beta/delta family</fullName>
    </submittedName>
</protein>
<name>A0A031FUA3_9MICO</name>
<dbReference type="AlphaFoldDB" id="A0A031FUA3"/>
<comment type="caution">
    <text evidence="1">The sequence shown here is derived from an EMBL/GenBank/DDBJ whole genome shotgun (WGS) entry which is preliminary data.</text>
</comment>
<gene>
    <name evidence="1" type="ORF">BW34_01758</name>
</gene>